<feature type="domain" description="CzcB-like C-terminal circularly permuted SH3-like" evidence="4">
    <location>
        <begin position="341"/>
        <end position="401"/>
    </location>
</feature>
<dbReference type="Gene3D" id="2.40.420.20">
    <property type="match status" value="1"/>
</dbReference>
<feature type="domain" description="CzcB N-terminal" evidence="3">
    <location>
        <begin position="46"/>
        <end position="137"/>
    </location>
</feature>
<keyword evidence="6" id="KW-1185">Reference proteome</keyword>
<accession>A0A0F7KWE5</accession>
<dbReference type="GO" id="GO:0046914">
    <property type="term" value="F:transition metal ion binding"/>
    <property type="evidence" value="ECO:0007669"/>
    <property type="project" value="TreeGrafter"/>
</dbReference>
<dbReference type="GO" id="GO:0060003">
    <property type="term" value="P:copper ion export"/>
    <property type="evidence" value="ECO:0007669"/>
    <property type="project" value="TreeGrafter"/>
</dbReference>
<dbReference type="SUPFAM" id="SSF51230">
    <property type="entry name" value="Single hybrid motif"/>
    <property type="match status" value="1"/>
</dbReference>
<dbReference type="InterPro" id="IPR058649">
    <property type="entry name" value="CzcB_C"/>
</dbReference>
<dbReference type="AlphaFoldDB" id="A0A0F7KWE5"/>
<dbReference type="InterPro" id="IPR058646">
    <property type="entry name" value="CzcB_N"/>
</dbReference>
<name>A0A0F7KWE5_9SPHN</name>
<dbReference type="InterPro" id="IPR011053">
    <property type="entry name" value="Single_hybrid_motif"/>
</dbReference>
<dbReference type="PATRIC" id="fig|1267766.3.peg.2523"/>
<dbReference type="GO" id="GO:0030288">
    <property type="term" value="C:outer membrane-bounded periplasmic space"/>
    <property type="evidence" value="ECO:0007669"/>
    <property type="project" value="TreeGrafter"/>
</dbReference>
<dbReference type="PANTHER" id="PTHR30097">
    <property type="entry name" value="CATION EFFLUX SYSTEM PROTEIN CUSB"/>
    <property type="match status" value="1"/>
</dbReference>
<gene>
    <name evidence="5" type="primary">czcB</name>
    <name evidence="5" type="ORF">WYH_02492</name>
</gene>
<dbReference type="STRING" id="1267766.WYH_02492"/>
<dbReference type="PANTHER" id="PTHR30097:SF4">
    <property type="entry name" value="SLR6042 PROTEIN"/>
    <property type="match status" value="1"/>
</dbReference>
<evidence type="ECO:0000313" key="6">
    <source>
        <dbReference type="Proteomes" id="UP000034392"/>
    </source>
</evidence>
<protein>
    <submittedName>
        <fullName evidence="5">Cobalt-zinc-cadmium resistance protein CzcB</fullName>
    </submittedName>
</protein>
<dbReference type="PROSITE" id="PS51257">
    <property type="entry name" value="PROKAR_LIPOPROTEIN"/>
    <property type="match status" value="1"/>
</dbReference>
<organism evidence="5 6">
    <name type="scientific">Croceibacterium atlanticum</name>
    <dbReference type="NCBI Taxonomy" id="1267766"/>
    <lineage>
        <taxon>Bacteria</taxon>
        <taxon>Pseudomonadati</taxon>
        <taxon>Pseudomonadota</taxon>
        <taxon>Alphaproteobacteria</taxon>
        <taxon>Sphingomonadales</taxon>
        <taxon>Erythrobacteraceae</taxon>
        <taxon>Croceibacterium</taxon>
    </lineage>
</organism>
<dbReference type="Gene3D" id="2.40.50.100">
    <property type="match status" value="1"/>
</dbReference>
<dbReference type="KEGG" id="aay:WYH_02492"/>
<evidence type="ECO:0000259" key="4">
    <source>
        <dbReference type="Pfam" id="PF25975"/>
    </source>
</evidence>
<dbReference type="OrthoDB" id="271709at2"/>
<dbReference type="InterPro" id="IPR051909">
    <property type="entry name" value="MFP_Cation_Efflux"/>
</dbReference>
<evidence type="ECO:0000259" key="2">
    <source>
        <dbReference type="Pfam" id="PF25917"/>
    </source>
</evidence>
<dbReference type="Pfam" id="PF25975">
    <property type="entry name" value="CzcB_C"/>
    <property type="match status" value="1"/>
</dbReference>
<evidence type="ECO:0000313" key="5">
    <source>
        <dbReference type="EMBL" id="AKH43522.1"/>
    </source>
</evidence>
<reference evidence="5" key="1">
    <citation type="submission" date="2015-05" db="EMBL/GenBank/DDBJ databases">
        <title>The complete genome of Altererythrobacter atlanticus strain 26DY36.</title>
        <authorList>
            <person name="Wu Y.-H."/>
            <person name="Cheng H."/>
            <person name="Wu X.-W."/>
        </authorList>
    </citation>
    <scope>NUCLEOTIDE SEQUENCE [LARGE SCALE GENOMIC DNA]</scope>
    <source>
        <strain evidence="5">26DY36</strain>
    </source>
</reference>
<evidence type="ECO:0000259" key="3">
    <source>
        <dbReference type="Pfam" id="PF25971"/>
    </source>
</evidence>
<dbReference type="Pfam" id="PF25917">
    <property type="entry name" value="BSH_RND"/>
    <property type="match status" value="1"/>
</dbReference>
<dbReference type="InterPro" id="IPR058625">
    <property type="entry name" value="MdtA-like_BSH"/>
</dbReference>
<sequence length="413" mass="45371">MRKTHLFLAACFAATLAACGQSADTPETSEEQAAAESEYERGPHNGRMLRDGDFAIEITVFEDGVPPEYRLYAYRDNEPVDPETVRARVLITRLDGEKTTFEFEPEQDYLRGQGVLVEPHSFDVVVVANEGDNSHRWAFESYEGRVTISDEAARAAGIRTETVGPQQVGETVEIIGRVELDPSGSAEVGAKFPGTVMSLHANLGDRVARGALLARVESSSSLQTYPIYAPISGVITQRNTNIGDIADSDPMFVISDPSRTVATFPIFPRDIERVRPGQSVLIRGLEGQRAQGSRIRDFLPLAEVSSQAVTARAPLPNRDGFWRPGMAVRGLVSVDQRRVPLAVRTDAIQQFRDFRVVFAKIGETYEVRMLELGQEGPEWTEVLSGIDAGTVYASENSYLIKADIEKSGASHDH</sequence>
<dbReference type="GO" id="GO:0015679">
    <property type="term" value="P:plasma membrane copper ion transport"/>
    <property type="evidence" value="ECO:0007669"/>
    <property type="project" value="TreeGrafter"/>
</dbReference>
<dbReference type="RefSeq" id="WP_046904054.1">
    <property type="nucleotide sequence ID" value="NZ_CP011452.2"/>
</dbReference>
<dbReference type="Pfam" id="PF25971">
    <property type="entry name" value="CzcB_N"/>
    <property type="match status" value="1"/>
</dbReference>
<keyword evidence="1" id="KW-0813">Transport</keyword>
<dbReference type="Gene3D" id="2.40.30.170">
    <property type="match status" value="1"/>
</dbReference>
<evidence type="ECO:0000256" key="1">
    <source>
        <dbReference type="ARBA" id="ARBA00022448"/>
    </source>
</evidence>
<proteinExistence type="predicted"/>
<dbReference type="EMBL" id="CP011452">
    <property type="protein sequence ID" value="AKH43522.1"/>
    <property type="molecule type" value="Genomic_DNA"/>
</dbReference>
<dbReference type="Proteomes" id="UP000034392">
    <property type="component" value="Chromosome"/>
</dbReference>
<feature type="domain" description="Multidrug resistance protein MdtA-like barrel-sandwich hybrid" evidence="2">
    <location>
        <begin position="186"/>
        <end position="248"/>
    </location>
</feature>